<dbReference type="FunFam" id="1.25.40.10:FF:000552">
    <property type="entry name" value="UDP-N-acetylglucosaminyltransferase (AFU_orthologue AFUA_1G03380)"/>
    <property type="match status" value="1"/>
</dbReference>
<protein>
    <recommendedName>
        <fullName evidence="3">protein O-GlcNAc transferase</fullName>
        <ecNumber evidence="3">2.4.1.255</ecNumber>
    </recommendedName>
</protein>
<dbReference type="GO" id="GO:0097363">
    <property type="term" value="F:protein O-acetylglucosaminyltransferase activity"/>
    <property type="evidence" value="ECO:0007669"/>
    <property type="project" value="UniProtKB-EC"/>
</dbReference>
<dbReference type="RefSeq" id="XP_018190554.1">
    <property type="nucleotide sequence ID" value="XM_018330435.1"/>
</dbReference>
<feature type="repeat" description="TPR" evidence="8">
    <location>
        <begin position="588"/>
        <end position="621"/>
    </location>
</feature>
<sequence length="1690" mass="187116">MLPSTALELRPTGFPFSQMQSHPSNYYLGSQATSPDTGMLMQPDTTSQWIRASLQAQQQQHVQPSLQADFSSNLRPVGIFNGGSENQFGAEHMLRRKTPNGTLSAAYDGTPIDWASQAHPQKHLLASVTNDGKGGAIQDSGLRAPYGSIAQPRTSHIQDRNFGISHDAFSKQFKFYPSQYSTNIDSMLNQAPGQSLQLYKPPSAHQTATGFQMPYQPGLGPTASNITGPYGPYWPDGTFVPYRPAAFRDPRYPPRVPDINLLSSPPVYPGQRHSLQDGLDYGALSYPEHCSKYRATDPTSSQLKKGENLQFDCWGDVSALRKDGSNRLSTAHLPLHKGHPGDASILMAQSALLTENLPIRAGIQSAKIESEEELLAWAHVVYRKLLAFQKATRNDISSHPSHRPSKPIYLNPPRRPGRSSVASANTFINSSKDCNHQIQSKGGFHNEPTTIHQNVSSALPHSGVDPSSQPSSSRHQINEKLPFVGNWGSKAEPPTWASFTSHTGLRGPHHGNQFGLPAGNNNAGVVGLYSASAEATTALELLTTLCRDGGWKWIDGMLLGGCLAYGLGDYTKALSWYLMIIEIEPSHVEAISNLAATLLALNRREEAEQYWLRAIKLRPSYLEAVEHLVALLCGNGRAKEAISLIEFIEQSLEVPKNDMVPDFDRIDDHFSRRSPSSSSSIFDNLDRAIFDYEDDDLQARRILEDDRPFKSTTLSSNLALPGSDNGRIIALIHAKGNMLYALGNNIAAAKAFEDAVMIAVGHRIKGIQELITRILRAVSTSSAFPSREEVNVTPNGIVLLSPEQALQTARLLFPGPGELPGLKEAPNQIAKNAAILTTSNSLLSLAKIFQDGMSSNSTSPRPSFGVRDILALYYFSLSLQPSPSTANNVGILFASVQHSVPTTRPVNMNNSQLPPIPGVVPGSGIALALSYYNYGLNLDPKHAHLYTNLGSLLKDIGQLAAAIKMYEQAVACDGTFDIALANLANAVKDQGRIGDAIGYYRRAVASNPDFAEAVCGLANALNSVCGWTGRGGILFRDGKRDRWHVDETGMLIDSVPLNAPNIGWIKRVVDIVEKQLVDGESWGRGTLSATPETLLKQLSATFDRQDALHNEQASRLGRALSRWAGQPWEGARLVRLIERAMKRIAWQWYQDRYILQRARDFSNYARPQLPPSLAVPSAPTVLPFHTFTCPLTAKQIRMISQRNALRISTSTLRAPWLPRTVYPPPAPPAPCLNVGYVSSDFNNHPLAHLMQSAFGFHDVAKVKAFCYATTASDHSVHRQQIEREAPVFHDASSWSAERLVSQIVYDGIHILVNLNGYTRGARNEIFAARPAPIQMAFMGFAGSLGAEWCDYLLADETAVPREALRPWRRNVDLDDSIVDESFGASNDDWIYSENLIMARDTFFCCDHRQSAPDARGRQLDWDEEQARRWQMRKKLFPFLPDDSIILGNFNQLYKACYASAIFFFTIWKTFVFITYGHCQIDPSTFRTWLRILARVPRAILWLLRFPDLGETNLKQTALLWAGAEVASRIIFTDVAPKHEHISRARVCDLFLDTPECNAHTTAADTLWSGTPLLTLPRYKYKMCSRMAASILKGALPKSPEGKEAARDLIARSEEDFEERAVALASGLRYATQLGHHGKGTGRLVELRKMLYESRWTSALFDTRRWVRDLEEAYQEAWRKWVAGEGGDIWL</sequence>
<dbReference type="Pfam" id="PF13181">
    <property type="entry name" value="TPR_8"/>
    <property type="match status" value="1"/>
</dbReference>
<dbReference type="SUPFAM" id="SSF48452">
    <property type="entry name" value="TPR-like"/>
    <property type="match status" value="1"/>
</dbReference>
<feature type="repeat" description="TPR" evidence="8">
    <location>
        <begin position="943"/>
        <end position="976"/>
    </location>
</feature>
<feature type="domain" description="O-GlcNAc transferase C-terminal" evidence="10">
    <location>
        <begin position="1178"/>
        <end position="1363"/>
    </location>
</feature>
<dbReference type="Pfam" id="PF13432">
    <property type="entry name" value="TPR_16"/>
    <property type="match status" value="1"/>
</dbReference>
<dbReference type="InParanoid" id="A0A165IJY0"/>
<dbReference type="Pfam" id="PF13374">
    <property type="entry name" value="TPR_10"/>
    <property type="match status" value="1"/>
</dbReference>
<dbReference type="InterPro" id="IPR029489">
    <property type="entry name" value="OGT/SEC/SPY_C"/>
</dbReference>
<keyword evidence="6" id="KW-0677">Repeat</keyword>
<dbReference type="PANTHER" id="PTHR44998:SF1">
    <property type="entry name" value="UDP-N-ACETYLGLUCOSAMINE--PEPTIDE N-ACETYLGLUCOSAMINYLTRANSFERASE 110 KDA SUBUNIT"/>
    <property type="match status" value="1"/>
</dbReference>
<dbReference type="Proteomes" id="UP000076632">
    <property type="component" value="Unassembled WGS sequence"/>
</dbReference>
<name>A0A165IJY0_XYLHT</name>
<keyword evidence="5 11" id="KW-0808">Transferase</keyword>
<feature type="region of interest" description="Disordered" evidence="9">
    <location>
        <begin position="393"/>
        <end position="421"/>
    </location>
</feature>
<dbReference type="GO" id="GO:0006493">
    <property type="term" value="P:protein O-linked glycosylation"/>
    <property type="evidence" value="ECO:0007669"/>
    <property type="project" value="TreeGrafter"/>
</dbReference>
<dbReference type="PANTHER" id="PTHR44998">
    <property type="match status" value="1"/>
</dbReference>
<evidence type="ECO:0000256" key="7">
    <source>
        <dbReference type="ARBA" id="ARBA00022803"/>
    </source>
</evidence>
<comment type="pathway">
    <text evidence="1">Protein modification; protein glycosylation.</text>
</comment>
<evidence type="ECO:0000256" key="6">
    <source>
        <dbReference type="ARBA" id="ARBA00022737"/>
    </source>
</evidence>
<dbReference type="Pfam" id="PF13844">
    <property type="entry name" value="Glyco_transf_41"/>
    <property type="match status" value="2"/>
</dbReference>
<dbReference type="FunFam" id="1.25.40.10:FF:000180">
    <property type="entry name" value="Related to UDP-N-acetylglucosaminyltransferase"/>
    <property type="match status" value="1"/>
</dbReference>
<evidence type="ECO:0000256" key="9">
    <source>
        <dbReference type="SAM" id="MobiDB-lite"/>
    </source>
</evidence>
<evidence type="ECO:0000313" key="11">
    <source>
        <dbReference type="EMBL" id="KZF24999.1"/>
    </source>
</evidence>
<evidence type="ECO:0000259" key="10">
    <source>
        <dbReference type="Pfam" id="PF13844"/>
    </source>
</evidence>
<accession>A0A165IJY0</accession>
<proteinExistence type="inferred from homology"/>
<dbReference type="EC" id="2.4.1.255" evidence="3"/>
<organism evidence="11 12">
    <name type="scientific">Xylona heveae (strain CBS 132557 / TC161)</name>
    <dbReference type="NCBI Taxonomy" id="1328760"/>
    <lineage>
        <taxon>Eukaryota</taxon>
        <taxon>Fungi</taxon>
        <taxon>Dikarya</taxon>
        <taxon>Ascomycota</taxon>
        <taxon>Pezizomycotina</taxon>
        <taxon>Xylonomycetes</taxon>
        <taxon>Xylonales</taxon>
        <taxon>Xylonaceae</taxon>
        <taxon>Xylona</taxon>
    </lineage>
</organism>
<dbReference type="Gene3D" id="3.40.50.11380">
    <property type="match status" value="2"/>
</dbReference>
<evidence type="ECO:0000256" key="1">
    <source>
        <dbReference type="ARBA" id="ARBA00004922"/>
    </source>
</evidence>
<dbReference type="GeneID" id="28895572"/>
<dbReference type="InterPro" id="IPR019734">
    <property type="entry name" value="TPR_rpt"/>
</dbReference>
<dbReference type="SMART" id="SM00028">
    <property type="entry name" value="TPR"/>
    <property type="match status" value="5"/>
</dbReference>
<evidence type="ECO:0000256" key="5">
    <source>
        <dbReference type="ARBA" id="ARBA00022679"/>
    </source>
</evidence>
<evidence type="ECO:0000256" key="4">
    <source>
        <dbReference type="ARBA" id="ARBA00022676"/>
    </source>
</evidence>
<keyword evidence="12" id="KW-1185">Reference proteome</keyword>
<dbReference type="OrthoDB" id="421121at2759"/>
<evidence type="ECO:0000256" key="8">
    <source>
        <dbReference type="PROSITE-ProRule" id="PRU00339"/>
    </source>
</evidence>
<dbReference type="FunFam" id="3.40.50.11380:FF:000004">
    <property type="entry name" value="UDP-N-acetylglucosaminyltransferase (AFU_orthologue AFUA_1G03380)"/>
    <property type="match status" value="1"/>
</dbReference>
<comment type="similarity">
    <text evidence="2">Belongs to the glycosyltransferase 41 family. O-GlcNAc transferase subfamily.</text>
</comment>
<dbReference type="EMBL" id="KV407455">
    <property type="protein sequence ID" value="KZF24999.1"/>
    <property type="molecule type" value="Genomic_DNA"/>
</dbReference>
<evidence type="ECO:0000313" key="12">
    <source>
        <dbReference type="Proteomes" id="UP000076632"/>
    </source>
</evidence>
<dbReference type="OMA" id="GFRDRWH"/>
<dbReference type="PROSITE" id="PS50005">
    <property type="entry name" value="TPR"/>
    <property type="match status" value="2"/>
</dbReference>
<evidence type="ECO:0000256" key="2">
    <source>
        <dbReference type="ARBA" id="ARBA00005386"/>
    </source>
</evidence>
<keyword evidence="7 8" id="KW-0802">TPR repeat</keyword>
<dbReference type="Gene3D" id="1.25.40.10">
    <property type="entry name" value="Tetratricopeptide repeat domain"/>
    <property type="match status" value="3"/>
</dbReference>
<evidence type="ECO:0000256" key="3">
    <source>
        <dbReference type="ARBA" id="ARBA00011970"/>
    </source>
</evidence>
<dbReference type="STRING" id="1328760.A0A165IJY0"/>
<gene>
    <name evidence="11" type="ORF">L228DRAFT_226947</name>
</gene>
<feature type="region of interest" description="Disordered" evidence="9">
    <location>
        <begin position="456"/>
        <end position="475"/>
    </location>
</feature>
<feature type="domain" description="O-GlcNAc transferase C-terminal" evidence="10">
    <location>
        <begin position="1479"/>
        <end position="1669"/>
    </location>
</feature>
<dbReference type="InterPro" id="IPR011990">
    <property type="entry name" value="TPR-like_helical_dom_sf"/>
</dbReference>
<keyword evidence="4" id="KW-0328">Glycosyltransferase</keyword>
<reference evidence="11 12" key="1">
    <citation type="journal article" date="2016" name="Fungal Biol.">
        <title>The genome of Xylona heveae provides a window into fungal endophytism.</title>
        <authorList>
            <person name="Gazis R."/>
            <person name="Kuo A."/>
            <person name="Riley R."/>
            <person name="LaButti K."/>
            <person name="Lipzen A."/>
            <person name="Lin J."/>
            <person name="Amirebrahimi M."/>
            <person name="Hesse C.N."/>
            <person name="Spatafora J.W."/>
            <person name="Henrissat B."/>
            <person name="Hainaut M."/>
            <person name="Grigoriev I.V."/>
            <person name="Hibbett D.S."/>
        </authorList>
    </citation>
    <scope>NUCLEOTIDE SEQUENCE [LARGE SCALE GENOMIC DNA]</scope>
    <source>
        <strain evidence="11 12">TC161</strain>
    </source>
</reference>
<dbReference type="Gene3D" id="3.40.50.2000">
    <property type="entry name" value="Glycogen Phosphorylase B"/>
    <property type="match status" value="1"/>
</dbReference>